<evidence type="ECO:0000256" key="2">
    <source>
        <dbReference type="ARBA" id="ARBA00004141"/>
    </source>
</evidence>
<comment type="subcellular location">
    <subcellularLocation>
        <location evidence="1">Cytoplasm</location>
        <location evidence="1">Cytoskeleton</location>
        <location evidence="1">Cilium basal body</location>
    </subcellularLocation>
    <subcellularLocation>
        <location evidence="2">Membrane</location>
        <topology evidence="2">Multi-pass membrane protein</topology>
    </subcellularLocation>
</comment>
<proteinExistence type="predicted"/>
<evidence type="ECO:0000256" key="11">
    <source>
        <dbReference type="ARBA" id="ARBA00039543"/>
    </source>
</evidence>
<evidence type="ECO:0000256" key="1">
    <source>
        <dbReference type="ARBA" id="ARBA00004120"/>
    </source>
</evidence>
<dbReference type="GO" id="GO:0030030">
    <property type="term" value="P:cell projection organization"/>
    <property type="evidence" value="ECO:0007669"/>
    <property type="project" value="UniProtKB-KW"/>
</dbReference>
<evidence type="ECO:0000256" key="8">
    <source>
        <dbReference type="ARBA" id="ARBA00023212"/>
    </source>
</evidence>
<evidence type="ECO:0000313" key="13">
    <source>
        <dbReference type="Ensembl" id="ENSECAP00000053416.1"/>
    </source>
</evidence>
<evidence type="ECO:0000256" key="9">
    <source>
        <dbReference type="ARBA" id="ARBA00023273"/>
    </source>
</evidence>
<evidence type="ECO:0000256" key="12">
    <source>
        <dbReference type="SAM" id="Phobius"/>
    </source>
</evidence>
<keyword evidence="6 12" id="KW-1133">Transmembrane helix</keyword>
<dbReference type="GO" id="GO:0016020">
    <property type="term" value="C:membrane"/>
    <property type="evidence" value="ECO:0007669"/>
    <property type="project" value="UniProtKB-SubCell"/>
</dbReference>
<dbReference type="InterPro" id="IPR019184">
    <property type="entry name" value="Uncharacterised_TM-17"/>
</dbReference>
<accession>A0A5F5PY18</accession>
<gene>
    <name evidence="15" type="primary">TMEM216</name>
</gene>
<reference evidence="13 14" key="1">
    <citation type="journal article" date="2009" name="Science">
        <title>Genome sequence, comparative analysis, and population genetics of the domestic horse.</title>
        <authorList>
            <consortium name="Broad Institute Genome Sequencing Platform"/>
            <consortium name="Broad Institute Whole Genome Assembly Team"/>
            <person name="Wade C.M."/>
            <person name="Giulotto E."/>
            <person name="Sigurdsson S."/>
            <person name="Zoli M."/>
            <person name="Gnerre S."/>
            <person name="Imsland F."/>
            <person name="Lear T.L."/>
            <person name="Adelson D.L."/>
            <person name="Bailey E."/>
            <person name="Bellone R.R."/>
            <person name="Bloecker H."/>
            <person name="Distl O."/>
            <person name="Edgar R.C."/>
            <person name="Garber M."/>
            <person name="Leeb T."/>
            <person name="Mauceli E."/>
            <person name="MacLeod J.N."/>
            <person name="Penedo M.C.T."/>
            <person name="Raison J.M."/>
            <person name="Sharpe T."/>
            <person name="Vogel J."/>
            <person name="Andersson L."/>
            <person name="Antczak D.F."/>
            <person name="Biagi T."/>
            <person name="Binns M.M."/>
            <person name="Chowdhary B.P."/>
            <person name="Coleman S.J."/>
            <person name="Della Valle G."/>
            <person name="Fryc S."/>
            <person name="Guerin G."/>
            <person name="Hasegawa T."/>
            <person name="Hill E.W."/>
            <person name="Jurka J."/>
            <person name="Kiialainen A."/>
            <person name="Lindgren G."/>
            <person name="Liu J."/>
            <person name="Magnani E."/>
            <person name="Mickelson J.R."/>
            <person name="Murray J."/>
            <person name="Nergadze S.G."/>
            <person name="Onofrio R."/>
            <person name="Pedroni S."/>
            <person name="Piras M.F."/>
            <person name="Raudsepp T."/>
            <person name="Rocchi M."/>
            <person name="Roeed K.H."/>
            <person name="Ryder O.A."/>
            <person name="Searle S."/>
            <person name="Skow L."/>
            <person name="Swinburne J.E."/>
            <person name="Syvaenen A.C."/>
            <person name="Tozaki T."/>
            <person name="Valberg S.J."/>
            <person name="Vaudin M."/>
            <person name="White J.R."/>
            <person name="Zody M.C."/>
            <person name="Lander E.S."/>
            <person name="Lindblad-Toh K."/>
        </authorList>
    </citation>
    <scope>NUCLEOTIDE SEQUENCE [LARGE SCALE GENOMIC DNA]</scope>
    <source>
        <strain evidence="13 14">Thoroughbred</strain>
    </source>
</reference>
<evidence type="ECO:0000256" key="6">
    <source>
        <dbReference type="ARBA" id="ARBA00022989"/>
    </source>
</evidence>
<dbReference type="PANTHER" id="PTHR13531:SF5">
    <property type="entry name" value="TRANSMEMBRANE PROTEIN 216"/>
    <property type="match status" value="1"/>
</dbReference>
<feature type="transmembrane region" description="Helical" evidence="12">
    <location>
        <begin position="81"/>
        <end position="100"/>
    </location>
</feature>
<evidence type="ECO:0000256" key="3">
    <source>
        <dbReference type="ARBA" id="ARBA00022490"/>
    </source>
</evidence>
<dbReference type="PANTHER" id="PTHR13531">
    <property type="entry name" value="GEO07735P1-RELATED-RELATED"/>
    <property type="match status" value="1"/>
</dbReference>
<evidence type="ECO:0000256" key="7">
    <source>
        <dbReference type="ARBA" id="ARBA00023136"/>
    </source>
</evidence>
<dbReference type="STRING" id="9796.ENSECAP00000053416"/>
<dbReference type="Ensembl" id="ENSECAT00000066202.2">
    <property type="protein sequence ID" value="ENSECAP00000053416.1"/>
    <property type="gene ID" value="ENSECAG00000018294.4"/>
</dbReference>
<evidence type="ECO:0000256" key="5">
    <source>
        <dbReference type="ARBA" id="ARBA00022794"/>
    </source>
</evidence>
<dbReference type="Proteomes" id="UP000002281">
    <property type="component" value="Chromosome 12"/>
</dbReference>
<feature type="transmembrane region" description="Helical" evidence="12">
    <location>
        <begin position="12"/>
        <end position="37"/>
    </location>
</feature>
<dbReference type="GeneTree" id="ENSGT00940000153899"/>
<protein>
    <recommendedName>
        <fullName evidence="11">Transmembrane protein 216</fullName>
    </recommendedName>
</protein>
<dbReference type="Bgee" id="ENSECAG00000018294">
    <property type="expression patterns" value="Expressed in epithelium of bronchus and 23 other cell types or tissues"/>
</dbReference>
<keyword evidence="9" id="KW-0966">Cell projection</keyword>
<reference evidence="13" key="3">
    <citation type="submission" date="2025-09" db="UniProtKB">
        <authorList>
            <consortium name="Ensembl"/>
        </authorList>
    </citation>
    <scope>IDENTIFICATION</scope>
    <source>
        <strain evidence="13">Thoroughbred</strain>
    </source>
</reference>
<keyword evidence="4 12" id="KW-0812">Transmembrane</keyword>
<keyword evidence="7 12" id="KW-0472">Membrane</keyword>
<keyword evidence="8" id="KW-0206">Cytoskeleton</keyword>
<keyword evidence="3" id="KW-0963">Cytoplasm</keyword>
<evidence type="ECO:0000256" key="4">
    <source>
        <dbReference type="ARBA" id="ARBA00022692"/>
    </source>
</evidence>
<comment type="function">
    <text evidence="10">Part of the tectonic-like complex which is required for tissue-specific ciliogenesis and may regulate ciliary membrane composition.</text>
</comment>
<evidence type="ECO:0000256" key="10">
    <source>
        <dbReference type="ARBA" id="ARBA00037712"/>
    </source>
</evidence>
<dbReference type="VGNC" id="VGNC:24257">
    <property type="gene designation" value="TMEM216"/>
</dbReference>
<name>A0A5F5PY18_HORSE</name>
<reference evidence="13" key="2">
    <citation type="submission" date="2025-08" db="UniProtKB">
        <authorList>
            <consortium name="Ensembl"/>
        </authorList>
    </citation>
    <scope>IDENTIFICATION</scope>
    <source>
        <strain evidence="13">Thoroughbred</strain>
    </source>
</reference>
<keyword evidence="14" id="KW-1185">Reference proteome</keyword>
<organism evidence="13 14">
    <name type="scientific">Equus caballus</name>
    <name type="common">Horse</name>
    <dbReference type="NCBI Taxonomy" id="9796"/>
    <lineage>
        <taxon>Eukaryota</taxon>
        <taxon>Metazoa</taxon>
        <taxon>Chordata</taxon>
        <taxon>Craniata</taxon>
        <taxon>Vertebrata</taxon>
        <taxon>Euteleostomi</taxon>
        <taxon>Mammalia</taxon>
        <taxon>Eutheria</taxon>
        <taxon>Laurasiatheria</taxon>
        <taxon>Perissodactyla</taxon>
        <taxon>Equidae</taxon>
        <taxon>Equus</taxon>
    </lineage>
</organism>
<dbReference type="PaxDb" id="9796-ENSECAP00000053416"/>
<keyword evidence="5" id="KW-0970">Cilium biogenesis/degradation</keyword>
<feature type="transmembrane region" description="Helical" evidence="12">
    <location>
        <begin position="49"/>
        <end position="69"/>
    </location>
</feature>
<sequence>MAPRDRRLSSTPLEILFFLNGWYYATYFLLELFIFLYKGLLLPYPTANLVLDVVMLLLYLGIEVIRLFFGTKGNLCQRKMPLGISVALTFPSAMMASYYLLLQTYVLRLEAIMNGILLVFCGSELLLEVLTLAAFSRYASRHLRVGFPSHPREGLTVLLKPEESRELLRGKAVPVGLPFPFRVDSYPLREDILCSLGPRGLGYTTVQVTALAHWTFNILFLSFCHQCGQDLKYKICSQQLSGAETTHTSGTLATPVRNGGSSCPGKACSFSSAQTFGQQTEHKATGHHLLTQGHQPKRCFYTSV</sequence>
<dbReference type="InParanoid" id="A0A5F5PY18"/>
<feature type="transmembrane region" description="Helical" evidence="12">
    <location>
        <begin position="112"/>
        <end position="135"/>
    </location>
</feature>
<evidence type="ECO:0000313" key="15">
    <source>
        <dbReference type="VGNC" id="VGNC:24257"/>
    </source>
</evidence>
<dbReference type="AlphaFoldDB" id="A0A5F5PY18"/>
<dbReference type="Pfam" id="PF09799">
    <property type="entry name" value="Transmemb_17"/>
    <property type="match status" value="1"/>
</dbReference>
<evidence type="ECO:0000313" key="14">
    <source>
        <dbReference type="Proteomes" id="UP000002281"/>
    </source>
</evidence>